<dbReference type="EMBL" id="CP045652">
    <property type="protein sequence ID" value="QGA25573.1"/>
    <property type="molecule type" value="Genomic_DNA"/>
</dbReference>
<dbReference type="RefSeq" id="WP_153509893.1">
    <property type="nucleotide sequence ID" value="NZ_CP045652.1"/>
</dbReference>
<evidence type="ECO:0000313" key="2">
    <source>
        <dbReference type="Proteomes" id="UP000326921"/>
    </source>
</evidence>
<keyword evidence="2" id="KW-1185">Reference proteome</keyword>
<proteinExistence type="predicted"/>
<dbReference type="Proteomes" id="UP000326921">
    <property type="component" value="Chromosome"/>
</dbReference>
<gene>
    <name evidence="1" type="ORF">GFH32_04240</name>
</gene>
<name>A0A5Q0Q7X5_9SPHI</name>
<evidence type="ECO:0000313" key="1">
    <source>
        <dbReference type="EMBL" id="QGA25573.1"/>
    </source>
</evidence>
<reference evidence="1 2" key="1">
    <citation type="submission" date="2019-10" db="EMBL/GenBank/DDBJ databases">
        <authorList>
            <person name="Dong K."/>
        </authorList>
    </citation>
    <scope>NUCLEOTIDE SEQUENCE [LARGE SCALE GENOMIC DNA]</scope>
    <source>
        <strain evidence="2">dk4302</strain>
    </source>
</reference>
<organism evidence="1 2">
    <name type="scientific">Sphingobacterium zhuxiongii</name>
    <dbReference type="NCBI Taxonomy" id="2662364"/>
    <lineage>
        <taxon>Bacteria</taxon>
        <taxon>Pseudomonadati</taxon>
        <taxon>Bacteroidota</taxon>
        <taxon>Sphingobacteriia</taxon>
        <taxon>Sphingobacteriales</taxon>
        <taxon>Sphingobacteriaceae</taxon>
        <taxon>Sphingobacterium</taxon>
    </lineage>
</organism>
<protein>
    <submittedName>
        <fullName evidence="1">Uncharacterized protein</fullName>
    </submittedName>
</protein>
<dbReference type="AlphaFoldDB" id="A0A5Q0Q7X5"/>
<accession>A0A5Q0Q7X5</accession>
<dbReference type="KEGG" id="sphe:GFH32_04240"/>
<sequence>MDIPNFVIQDKGAISREFLKRELFTFVEACSFIQNMAYGRNTDKNDLLTLFVENKGTCSTKHGLLKQLAFENGDANVKLFLGIFKMGPLNTSKVSETLAKHNLDYIPEAHTYLKYNNCYFDFTRKGSSPDDFTSDLLMEVEIQPYEISEKKIEIHRAYLNQWLNDNKGILYSLEEIWAIREQCIRDLAE</sequence>